<dbReference type="InterPro" id="IPR007627">
    <property type="entry name" value="RNA_pol_sigma70_r2"/>
</dbReference>
<evidence type="ECO:0000256" key="2">
    <source>
        <dbReference type="ARBA" id="ARBA00023082"/>
    </source>
</evidence>
<dbReference type="Proteomes" id="UP001339911">
    <property type="component" value="Unassembled WGS sequence"/>
</dbReference>
<dbReference type="CDD" id="cd06171">
    <property type="entry name" value="Sigma70_r4"/>
    <property type="match status" value="1"/>
</dbReference>
<keyword evidence="4" id="KW-0804">Transcription</keyword>
<dbReference type="Gene3D" id="1.10.10.10">
    <property type="entry name" value="Winged helix-like DNA-binding domain superfamily/Winged helix DNA-binding domain"/>
    <property type="match status" value="2"/>
</dbReference>
<dbReference type="InterPro" id="IPR013324">
    <property type="entry name" value="RNA_pol_sigma_r3/r4-like"/>
</dbReference>
<name>A0ABU7SL47_9ACTN</name>
<dbReference type="InterPro" id="IPR007624">
    <property type="entry name" value="RNA_pol_sigma70_r3"/>
</dbReference>
<feature type="region of interest" description="Disordered" evidence="5">
    <location>
        <begin position="1"/>
        <end position="59"/>
    </location>
</feature>
<accession>A0ABU7SL47</accession>
<dbReference type="SUPFAM" id="SSF88659">
    <property type="entry name" value="Sigma3 and sigma4 domains of RNA polymerase sigma factors"/>
    <property type="match status" value="2"/>
</dbReference>
<evidence type="ECO:0000259" key="7">
    <source>
        <dbReference type="Pfam" id="PF04542"/>
    </source>
</evidence>
<evidence type="ECO:0000256" key="4">
    <source>
        <dbReference type="ARBA" id="ARBA00023163"/>
    </source>
</evidence>
<dbReference type="Pfam" id="PF04539">
    <property type="entry name" value="Sigma70_r3"/>
    <property type="match status" value="1"/>
</dbReference>
<dbReference type="InterPro" id="IPR036388">
    <property type="entry name" value="WH-like_DNA-bd_sf"/>
</dbReference>
<dbReference type="SUPFAM" id="SSF88946">
    <property type="entry name" value="Sigma2 domain of RNA polymerase sigma factors"/>
    <property type="match status" value="1"/>
</dbReference>
<keyword evidence="1" id="KW-0805">Transcription regulation</keyword>
<evidence type="ECO:0000256" key="5">
    <source>
        <dbReference type="SAM" id="MobiDB-lite"/>
    </source>
</evidence>
<feature type="compositionally biased region" description="Low complexity" evidence="5">
    <location>
        <begin position="24"/>
        <end position="41"/>
    </location>
</feature>
<sequence length="294" mass="32215">MNTGPPRRPTEATTPVTSDPRPPRAAVHGGAPAHGARPARASTGTEQLLRQRDALPAGHSDRVRIRARAIEANLPTAHRLARRYAGRGEPFDDLAQVAAVALVNAIDGFDPDRRTAFVSYAVPTILGALKRHFRDTTWGMRVPRAIQELTSEVRTASGELSQQRGRTPTQAELADYLHITVDQLRAALGAEQVYRLTSLNAPPAVESGDEPIDRLGGVDPHYARVDDRLTLRLLLATVPVRERRILTMRFYDNMTQTQIAAEVGVSQMQISRLLDRTLTRLRAAPITLAGLGDQ</sequence>
<evidence type="ECO:0000256" key="1">
    <source>
        <dbReference type="ARBA" id="ARBA00023015"/>
    </source>
</evidence>
<reference evidence="9 10" key="1">
    <citation type="submission" date="2024-01" db="EMBL/GenBank/DDBJ databases">
        <title>Genome insights into Plantactinospora veratri sp. nov.</title>
        <authorList>
            <person name="Wang L."/>
        </authorList>
    </citation>
    <scope>NUCLEOTIDE SEQUENCE [LARGE SCALE GENOMIC DNA]</scope>
    <source>
        <strain evidence="9 10">NEAU-FHS4</strain>
    </source>
</reference>
<comment type="caution">
    <text evidence="9">The sequence shown here is derived from an EMBL/GenBank/DDBJ whole genome shotgun (WGS) entry which is preliminary data.</text>
</comment>
<dbReference type="RefSeq" id="WP_331210730.1">
    <property type="nucleotide sequence ID" value="NZ_JAZGQL010000028.1"/>
</dbReference>
<dbReference type="InterPro" id="IPR014322">
    <property type="entry name" value="RNA_pol_sigma-B/F/G"/>
</dbReference>
<proteinExistence type="predicted"/>
<dbReference type="InterPro" id="IPR014284">
    <property type="entry name" value="RNA_pol_sigma-70_dom"/>
</dbReference>
<evidence type="ECO:0000313" key="10">
    <source>
        <dbReference type="Proteomes" id="UP001339911"/>
    </source>
</evidence>
<keyword evidence="2" id="KW-0731">Sigma factor</keyword>
<evidence type="ECO:0000259" key="6">
    <source>
        <dbReference type="Pfam" id="PF04539"/>
    </source>
</evidence>
<dbReference type="InterPro" id="IPR007630">
    <property type="entry name" value="RNA_pol_sigma70_r4"/>
</dbReference>
<dbReference type="Gene3D" id="1.20.120.1810">
    <property type="match status" value="1"/>
</dbReference>
<dbReference type="NCBIfam" id="TIGR02980">
    <property type="entry name" value="SigBFG"/>
    <property type="match status" value="1"/>
</dbReference>
<dbReference type="EMBL" id="JAZGQL010000028">
    <property type="protein sequence ID" value="MEE6310701.1"/>
    <property type="molecule type" value="Genomic_DNA"/>
</dbReference>
<feature type="domain" description="RNA polymerase sigma-70 region 2" evidence="7">
    <location>
        <begin position="70"/>
        <end position="138"/>
    </location>
</feature>
<evidence type="ECO:0000256" key="3">
    <source>
        <dbReference type="ARBA" id="ARBA00023125"/>
    </source>
</evidence>
<keyword evidence="10" id="KW-1185">Reference proteome</keyword>
<evidence type="ECO:0000259" key="8">
    <source>
        <dbReference type="Pfam" id="PF04545"/>
    </source>
</evidence>
<evidence type="ECO:0000313" key="9">
    <source>
        <dbReference type="EMBL" id="MEE6310701.1"/>
    </source>
</evidence>
<dbReference type="InterPro" id="IPR013325">
    <property type="entry name" value="RNA_pol_sigma_r2"/>
</dbReference>
<feature type="domain" description="RNA polymerase sigma-70 region 4" evidence="8">
    <location>
        <begin position="234"/>
        <end position="283"/>
    </location>
</feature>
<dbReference type="PANTHER" id="PTHR30385:SF4">
    <property type="entry name" value="RNA POLYMERASE SIGMA-E FACTOR"/>
    <property type="match status" value="1"/>
</dbReference>
<organism evidence="9 10">
    <name type="scientific">Plantactinospora veratri</name>
    <dbReference type="NCBI Taxonomy" id="1436122"/>
    <lineage>
        <taxon>Bacteria</taxon>
        <taxon>Bacillati</taxon>
        <taxon>Actinomycetota</taxon>
        <taxon>Actinomycetes</taxon>
        <taxon>Micromonosporales</taxon>
        <taxon>Micromonosporaceae</taxon>
        <taxon>Plantactinospora</taxon>
    </lineage>
</organism>
<dbReference type="Pfam" id="PF04545">
    <property type="entry name" value="Sigma70_r4"/>
    <property type="match status" value="1"/>
</dbReference>
<feature type="compositionally biased region" description="Basic and acidic residues" evidence="5">
    <location>
        <begin position="49"/>
        <end position="59"/>
    </location>
</feature>
<dbReference type="PANTHER" id="PTHR30385">
    <property type="entry name" value="SIGMA FACTOR F FLAGELLAR"/>
    <property type="match status" value="1"/>
</dbReference>
<protein>
    <submittedName>
        <fullName evidence="9">SigB/SigF/SigG family RNA polymerase sigma factor</fullName>
    </submittedName>
</protein>
<dbReference type="Pfam" id="PF04542">
    <property type="entry name" value="Sigma70_r2"/>
    <property type="match status" value="1"/>
</dbReference>
<keyword evidence="3" id="KW-0238">DNA-binding</keyword>
<feature type="domain" description="RNA polymerase sigma-70 region 3" evidence="6">
    <location>
        <begin position="148"/>
        <end position="200"/>
    </location>
</feature>
<dbReference type="NCBIfam" id="TIGR02937">
    <property type="entry name" value="sigma70-ECF"/>
    <property type="match status" value="1"/>
</dbReference>
<gene>
    <name evidence="9" type="ORF">V1634_28050</name>
</gene>